<dbReference type="Proteomes" id="UP000190989">
    <property type="component" value="Unassembled WGS sequence"/>
</dbReference>
<accession>A0A1U6HIC2</accession>
<sequence>MTPLVIIRPEPGAGATEVAAHALGLDARCYPLFAVRPLAWEPVPASEIDAILLGSANALRHGGAALEAYRGHPAYAVGEKTAAAARAAGLDVVATGKGGLQRVLANLAPAHRRLLRLAGRERVALSLPPGVTMITREVYASEALPLPADLKHLLSAPCVVLLHSGEAAAHFAQSVEASGIDRRHVSLAAIGPRVAARAGDGWAALRSADEPSDAALLVLASQMCQDTANRVP</sequence>
<reference evidence="3" key="1">
    <citation type="submission" date="2017-02" db="EMBL/GenBank/DDBJ databases">
        <authorList>
            <person name="Varghese N."/>
            <person name="Submissions S."/>
        </authorList>
    </citation>
    <scope>NUCLEOTIDE SEQUENCE [LARGE SCALE GENOMIC DNA]</scope>
    <source>
        <strain evidence="3">SM117</strain>
    </source>
</reference>
<dbReference type="Gene3D" id="3.40.50.10090">
    <property type="match status" value="2"/>
</dbReference>
<evidence type="ECO:0000313" key="3">
    <source>
        <dbReference type="Proteomes" id="UP000190989"/>
    </source>
</evidence>
<dbReference type="EMBL" id="FVZE01000002">
    <property type="protein sequence ID" value="SLJ95506.1"/>
    <property type="molecule type" value="Genomic_DNA"/>
</dbReference>
<dbReference type="InterPro" id="IPR036108">
    <property type="entry name" value="4pyrrol_syn_uPrphyn_synt_sf"/>
</dbReference>
<gene>
    <name evidence="2" type="ORF">SAMN06295987_102483</name>
</gene>
<dbReference type="GO" id="GO:0004852">
    <property type="term" value="F:uroporphyrinogen-III synthase activity"/>
    <property type="evidence" value="ECO:0007669"/>
    <property type="project" value="InterPro"/>
</dbReference>
<name>A0A1U6HIC2_9SPHN</name>
<dbReference type="RefSeq" id="WP_079730111.1">
    <property type="nucleotide sequence ID" value="NZ_FVZE01000002.1"/>
</dbReference>
<evidence type="ECO:0000313" key="2">
    <source>
        <dbReference type="EMBL" id="SLJ95506.1"/>
    </source>
</evidence>
<protein>
    <submittedName>
        <fullName evidence="2">Uroporphyrinogen-III synthase</fullName>
    </submittedName>
</protein>
<keyword evidence="3" id="KW-1185">Reference proteome</keyword>
<dbReference type="AlphaFoldDB" id="A0A1U6HIC2"/>
<dbReference type="GO" id="GO:0033014">
    <property type="term" value="P:tetrapyrrole biosynthetic process"/>
    <property type="evidence" value="ECO:0007669"/>
    <property type="project" value="InterPro"/>
</dbReference>
<organism evidence="2 3">
    <name type="scientific">Novosphingobium mathurense</name>
    <dbReference type="NCBI Taxonomy" id="428990"/>
    <lineage>
        <taxon>Bacteria</taxon>
        <taxon>Pseudomonadati</taxon>
        <taxon>Pseudomonadota</taxon>
        <taxon>Alphaproteobacteria</taxon>
        <taxon>Sphingomonadales</taxon>
        <taxon>Sphingomonadaceae</taxon>
        <taxon>Novosphingobium</taxon>
    </lineage>
</organism>
<feature type="domain" description="Tetrapyrrole biosynthesis uroporphyrinogen III synthase" evidence="1">
    <location>
        <begin position="20"/>
        <end position="217"/>
    </location>
</feature>
<dbReference type="CDD" id="cd06578">
    <property type="entry name" value="HemD"/>
    <property type="match status" value="1"/>
</dbReference>
<dbReference type="Pfam" id="PF02602">
    <property type="entry name" value="HEM4"/>
    <property type="match status" value="1"/>
</dbReference>
<proteinExistence type="predicted"/>
<evidence type="ECO:0000259" key="1">
    <source>
        <dbReference type="Pfam" id="PF02602"/>
    </source>
</evidence>
<dbReference type="InterPro" id="IPR003754">
    <property type="entry name" value="4pyrrol_synth_uPrphyn_synth"/>
</dbReference>
<dbReference type="STRING" id="428990.SAMN06295987_102483"/>
<dbReference type="SUPFAM" id="SSF69618">
    <property type="entry name" value="HemD-like"/>
    <property type="match status" value="1"/>
</dbReference>